<dbReference type="InterPro" id="IPR012337">
    <property type="entry name" value="RNaseH-like_sf"/>
</dbReference>
<dbReference type="Gene3D" id="3.30.420.10">
    <property type="entry name" value="Ribonuclease H-like superfamily/Ribonuclease H"/>
    <property type="match status" value="1"/>
</dbReference>
<dbReference type="GO" id="GO:0015074">
    <property type="term" value="P:DNA integration"/>
    <property type="evidence" value="ECO:0007669"/>
    <property type="project" value="InterPro"/>
</dbReference>
<dbReference type="InterPro" id="IPR036397">
    <property type="entry name" value="RNaseH_sf"/>
</dbReference>
<reference evidence="2" key="1">
    <citation type="submission" date="2020-03" db="EMBL/GenBank/DDBJ databases">
        <title>A transcriptome and proteome of the tick Rhipicephalus microplus shaped by the genetic composition of its hosts and developmental stage.</title>
        <authorList>
            <person name="Garcia G.R."/>
            <person name="Ribeiro J.M.C."/>
            <person name="Maruyama S.R."/>
            <person name="Gardinasse L.G."/>
            <person name="Nelson K."/>
            <person name="Ferreira B.R."/>
            <person name="Andrade T.G."/>
            <person name="Santos I.K.F.M."/>
        </authorList>
    </citation>
    <scope>NUCLEOTIDE SEQUENCE</scope>
    <source>
        <strain evidence="2">NSGR</strain>
        <tissue evidence="2">Salivary glands</tissue>
    </source>
</reference>
<proteinExistence type="predicted"/>
<dbReference type="OrthoDB" id="6496015at2759"/>
<dbReference type="GO" id="GO:0003676">
    <property type="term" value="F:nucleic acid binding"/>
    <property type="evidence" value="ECO:0007669"/>
    <property type="project" value="InterPro"/>
</dbReference>
<dbReference type="PANTHER" id="PTHR37984:SF15">
    <property type="entry name" value="INTEGRASE CATALYTIC DOMAIN-CONTAINING PROTEIN"/>
    <property type="match status" value="1"/>
</dbReference>
<dbReference type="PROSITE" id="PS50994">
    <property type="entry name" value="INTEGRASE"/>
    <property type="match status" value="1"/>
</dbReference>
<dbReference type="AlphaFoldDB" id="A0A6G5AAI1"/>
<organism evidence="2">
    <name type="scientific">Rhipicephalus microplus</name>
    <name type="common">Cattle tick</name>
    <name type="synonym">Boophilus microplus</name>
    <dbReference type="NCBI Taxonomy" id="6941"/>
    <lineage>
        <taxon>Eukaryota</taxon>
        <taxon>Metazoa</taxon>
        <taxon>Ecdysozoa</taxon>
        <taxon>Arthropoda</taxon>
        <taxon>Chelicerata</taxon>
        <taxon>Arachnida</taxon>
        <taxon>Acari</taxon>
        <taxon>Parasitiformes</taxon>
        <taxon>Ixodida</taxon>
        <taxon>Ixodoidea</taxon>
        <taxon>Ixodidae</taxon>
        <taxon>Rhipicephalinae</taxon>
        <taxon>Rhipicephalus</taxon>
        <taxon>Boophilus</taxon>
    </lineage>
</organism>
<name>A0A6G5AAI1_RHIMP</name>
<protein>
    <submittedName>
        <fullName evidence="2">Putative tick transposon</fullName>
    </submittedName>
</protein>
<dbReference type="InterPro" id="IPR050951">
    <property type="entry name" value="Retrovirus_Pol_polyprotein"/>
</dbReference>
<dbReference type="EMBL" id="GIKN01005335">
    <property type="protein sequence ID" value="NIE47608.1"/>
    <property type="molecule type" value="Transcribed_RNA"/>
</dbReference>
<dbReference type="InterPro" id="IPR001584">
    <property type="entry name" value="Integrase_cat-core"/>
</dbReference>
<dbReference type="SUPFAM" id="SSF53098">
    <property type="entry name" value="Ribonuclease H-like"/>
    <property type="match status" value="1"/>
</dbReference>
<dbReference type="VEuPathDB" id="VectorBase:LOC119181155"/>
<dbReference type="PANTHER" id="PTHR37984">
    <property type="entry name" value="PROTEIN CBG26694"/>
    <property type="match status" value="1"/>
</dbReference>
<accession>A0A6G5AAI1</accession>
<evidence type="ECO:0000313" key="2">
    <source>
        <dbReference type="EMBL" id="NIE47608.1"/>
    </source>
</evidence>
<evidence type="ECO:0000259" key="1">
    <source>
        <dbReference type="PROSITE" id="PS50994"/>
    </source>
</evidence>
<sequence length="173" mass="20315">MKLTHTDHRTTAYHPQTNGLTERLNRTLADMIAMYVDVEHRTCDTILPYATFAYNTAVQETTHFTPFQLVYGRTVITTLDAMLPVNSMNEEDPDISEYVERAEEARQLARNRIIQQPDVDAHRYNLRRRDVQYSPADQVWVWTPVRARGLSEKLMRHYFGPYRVLHQLGTLDY</sequence>
<feature type="domain" description="Integrase catalytic" evidence="1">
    <location>
        <begin position="1"/>
        <end position="74"/>
    </location>
</feature>